<accession>A0A0T7AND8</accession>
<dbReference type="SUPFAM" id="SSF53067">
    <property type="entry name" value="Actin-like ATPase domain"/>
    <property type="match status" value="1"/>
</dbReference>
<dbReference type="STRING" id="28131.BWX40_09780"/>
<gene>
    <name evidence="1" type="ORF">PIOMA14_II_0008</name>
</gene>
<dbReference type="Proteomes" id="UP000217431">
    <property type="component" value="Chromosome II"/>
</dbReference>
<protein>
    <submittedName>
        <fullName evidence="1">Methylaspartate mutase MutL</fullName>
    </submittedName>
</protein>
<dbReference type="EMBL" id="AP014598">
    <property type="protein sequence ID" value="BAU18513.1"/>
    <property type="molecule type" value="Genomic_DNA"/>
</dbReference>
<proteinExistence type="predicted"/>
<dbReference type="Pfam" id="PF13941">
    <property type="entry name" value="MutL"/>
    <property type="match status" value="1"/>
</dbReference>
<evidence type="ECO:0000313" key="1">
    <source>
        <dbReference type="EMBL" id="BAU18513.1"/>
    </source>
</evidence>
<dbReference type="NCBIfam" id="TIGR01319">
    <property type="entry name" value="glmL_fam"/>
    <property type="match status" value="1"/>
</dbReference>
<dbReference type="AlphaFoldDB" id="A0A0T7AND8"/>
<dbReference type="RefSeq" id="WP_096407593.1">
    <property type="nucleotide sequence ID" value="NZ_AP014598.1"/>
</dbReference>
<evidence type="ECO:0000313" key="2">
    <source>
        <dbReference type="Proteomes" id="UP000217431"/>
    </source>
</evidence>
<dbReference type="NCBIfam" id="NF040745">
    <property type="entry name" value="accessory_GlmL"/>
    <property type="match status" value="1"/>
</dbReference>
<name>A0A0T7AND8_PREIN</name>
<dbReference type="InterPro" id="IPR043129">
    <property type="entry name" value="ATPase_NBD"/>
</dbReference>
<dbReference type="InterPro" id="IPR006230">
    <property type="entry name" value="MutL"/>
</dbReference>
<organism evidence="1 2">
    <name type="scientific">Prevotella intermedia</name>
    <dbReference type="NCBI Taxonomy" id="28131"/>
    <lineage>
        <taxon>Bacteria</taxon>
        <taxon>Pseudomonadati</taxon>
        <taxon>Bacteroidota</taxon>
        <taxon>Bacteroidia</taxon>
        <taxon>Bacteroidales</taxon>
        <taxon>Prevotellaceae</taxon>
        <taxon>Prevotella</taxon>
    </lineage>
</organism>
<dbReference type="PIRSF" id="PIRSF004729">
    <property type="entry name" value="MutL"/>
    <property type="match status" value="1"/>
</dbReference>
<reference evidence="1 2" key="1">
    <citation type="journal article" date="2016" name="DNA Res.">
        <title>The complete genome sequencing of Prevotella intermedia strain OMA14 and a subsequent fine-scale, intra-species genomic comparison reveal an unusual amplification of conjugative and mobile transposons and identify a novel Prevotella-lineage-specific repeat.</title>
        <authorList>
            <person name="Naito M."/>
            <person name="Ogura Y."/>
            <person name="Itoh T."/>
            <person name="Shoji M."/>
            <person name="Okamoto M."/>
            <person name="Hayashi T."/>
            <person name="Nakayama K."/>
        </authorList>
    </citation>
    <scope>NUCLEOTIDE SEQUENCE [LARGE SCALE GENOMIC DNA]</scope>
    <source>
        <strain evidence="1 2">OMA14</strain>
    </source>
</reference>
<sequence length="461" mass="50034">MKYLTVDFGSTYTKLTAIDTEKGDVVGTAATFTTIETDVMEGFNNGMQQLEAQIGHFAYDRLLCCSSAAGGLKMVALGLVPELTAKAAKMAASSAGAKVVKTYSFEISQAEQQEIYDINPDLVLLCGGTDGGNKDVILANAKRLCAIDRDFSIIAAGNKTASYELDEIFKASNKKKCVITENVMPQFNVININPAKQKIKELFISRIIEAKGLSRIQEMSGYDIIPTPLAVLTGCELFSKGYGRDEGVGDMMAVDLGGATTDIYSMAKGDPTIAEVITKGLPEPYSKRTVEGDLGMRYSLTAMADEMNMEVFADELGIEQSKIEDWIKRCVAAPATLPQTDEEARIEQGLARNAVKVAVERHCGYFEPAFTPMGQVFTLTGKDLSDVPYIVGIGGSIKNNTDPKQILSGAEKKASRDPMFAKPKAPKYMLDKKYIFASMGLLSTFEPHLALAIMKKEITEI</sequence>